<evidence type="ECO:0000256" key="2">
    <source>
        <dbReference type="SAM" id="SignalP"/>
    </source>
</evidence>
<name>A0A1H1NTH4_9BRAD</name>
<feature type="region of interest" description="Disordered" evidence="1">
    <location>
        <begin position="95"/>
        <end position="128"/>
    </location>
</feature>
<feature type="chain" id="PRO_5009255882" evidence="2">
    <location>
        <begin position="20"/>
        <end position="149"/>
    </location>
</feature>
<accession>A0A1H1NTH4</accession>
<dbReference type="AlphaFoldDB" id="A0A1H1NTH4"/>
<proteinExistence type="predicted"/>
<reference evidence="4" key="1">
    <citation type="submission" date="2016-10" db="EMBL/GenBank/DDBJ databases">
        <authorList>
            <person name="Varghese N."/>
            <person name="Submissions S."/>
        </authorList>
    </citation>
    <scope>NUCLEOTIDE SEQUENCE [LARGE SCALE GENOMIC DNA]</scope>
    <source>
        <strain evidence="4">GAS369</strain>
    </source>
</reference>
<gene>
    <name evidence="3" type="ORF">SAMN05444158_0735</name>
</gene>
<evidence type="ECO:0000313" key="4">
    <source>
        <dbReference type="Proteomes" id="UP000243904"/>
    </source>
</evidence>
<evidence type="ECO:0000313" key="3">
    <source>
        <dbReference type="EMBL" id="SDS01669.1"/>
    </source>
</evidence>
<feature type="signal peptide" evidence="2">
    <location>
        <begin position="1"/>
        <end position="19"/>
    </location>
</feature>
<keyword evidence="4" id="KW-1185">Reference proteome</keyword>
<organism evidence="3 4">
    <name type="scientific">Bradyrhizobium canariense</name>
    <dbReference type="NCBI Taxonomy" id="255045"/>
    <lineage>
        <taxon>Bacteria</taxon>
        <taxon>Pseudomonadati</taxon>
        <taxon>Pseudomonadota</taxon>
        <taxon>Alphaproteobacteria</taxon>
        <taxon>Hyphomicrobiales</taxon>
        <taxon>Nitrobacteraceae</taxon>
        <taxon>Bradyrhizobium</taxon>
    </lineage>
</organism>
<evidence type="ECO:0000256" key="1">
    <source>
        <dbReference type="SAM" id="MobiDB-lite"/>
    </source>
</evidence>
<dbReference type="EMBL" id="LT629750">
    <property type="protein sequence ID" value="SDS01669.1"/>
    <property type="molecule type" value="Genomic_DNA"/>
</dbReference>
<dbReference type="Proteomes" id="UP000243904">
    <property type="component" value="Chromosome I"/>
</dbReference>
<sequence>MNRWFGAVAILFAAGPAFAADVATCTLSADKKTVTVTANNPYAQVMACEVNRNMAIPDGFATVVCVKPVPAGAKDFVMCTHVAAEGHSYTRVKDADLNCPDPSAPPAATKADTTKDDVDSDDDDDAKANEMTKQMLKQGQEFLDRQKQK</sequence>
<dbReference type="RefSeq" id="WP_146686328.1">
    <property type="nucleotide sequence ID" value="NZ_LT629750.1"/>
</dbReference>
<keyword evidence="2" id="KW-0732">Signal</keyword>
<protein>
    <submittedName>
        <fullName evidence="3">Uncharacterized protein</fullName>
    </submittedName>
</protein>